<proteinExistence type="predicted"/>
<evidence type="ECO:0000313" key="2">
    <source>
        <dbReference type="EMBL" id="KMP05415.1"/>
    </source>
</evidence>
<gene>
    <name evidence="2" type="ORF">CIRG_05096</name>
</gene>
<dbReference type="AlphaFoldDB" id="A0A0J6YCF5"/>
<protein>
    <submittedName>
        <fullName evidence="2">Uncharacterized protein</fullName>
    </submittedName>
</protein>
<feature type="region of interest" description="Disordered" evidence="1">
    <location>
        <begin position="79"/>
        <end position="111"/>
    </location>
</feature>
<dbReference type="Proteomes" id="UP000054565">
    <property type="component" value="Unassembled WGS sequence"/>
</dbReference>
<dbReference type="EMBL" id="DS028095">
    <property type="protein sequence ID" value="KMP05415.1"/>
    <property type="molecule type" value="Genomic_DNA"/>
</dbReference>
<name>A0A0J6YCF5_COCIT</name>
<accession>A0A0J6YCF5</accession>
<reference evidence="3" key="1">
    <citation type="journal article" date="2010" name="Genome Res.">
        <title>Population genomic sequencing of Coccidioides fungi reveals recent hybridization and transposon control.</title>
        <authorList>
            <person name="Neafsey D.E."/>
            <person name="Barker B.M."/>
            <person name="Sharpton T.J."/>
            <person name="Stajich J.E."/>
            <person name="Park D.J."/>
            <person name="Whiston E."/>
            <person name="Hung C.-Y."/>
            <person name="McMahan C."/>
            <person name="White J."/>
            <person name="Sykes S."/>
            <person name="Heiman D."/>
            <person name="Young S."/>
            <person name="Zeng Q."/>
            <person name="Abouelleil A."/>
            <person name="Aftuck L."/>
            <person name="Bessette D."/>
            <person name="Brown A."/>
            <person name="FitzGerald M."/>
            <person name="Lui A."/>
            <person name="Macdonald J.P."/>
            <person name="Priest M."/>
            <person name="Orbach M.J."/>
            <person name="Galgiani J.N."/>
            <person name="Kirkland T.N."/>
            <person name="Cole G.T."/>
            <person name="Birren B.W."/>
            <person name="Henn M.R."/>
            <person name="Taylor J.W."/>
            <person name="Rounsley S.D."/>
        </authorList>
    </citation>
    <scope>NUCLEOTIDE SEQUENCE [LARGE SCALE GENOMIC DNA]</scope>
    <source>
        <strain evidence="3">RMSCC 2394</strain>
    </source>
</reference>
<organism evidence="2 3">
    <name type="scientific">Coccidioides immitis RMSCC 2394</name>
    <dbReference type="NCBI Taxonomy" id="404692"/>
    <lineage>
        <taxon>Eukaryota</taxon>
        <taxon>Fungi</taxon>
        <taxon>Dikarya</taxon>
        <taxon>Ascomycota</taxon>
        <taxon>Pezizomycotina</taxon>
        <taxon>Eurotiomycetes</taxon>
        <taxon>Eurotiomycetidae</taxon>
        <taxon>Onygenales</taxon>
        <taxon>Onygenaceae</taxon>
        <taxon>Coccidioides</taxon>
    </lineage>
</organism>
<evidence type="ECO:0000256" key="1">
    <source>
        <dbReference type="SAM" id="MobiDB-lite"/>
    </source>
</evidence>
<evidence type="ECO:0000313" key="3">
    <source>
        <dbReference type="Proteomes" id="UP000054565"/>
    </source>
</evidence>
<sequence length="111" mass="12554">MPKRESMFDVEHRSTTDSGRLSSIYACLKPTPQKNHRRTPCFQDPTVIQIHFSSYRGRTAELTYTPELVENKHSAALHTCPEKSGTDATEPAQEPFGLVNQPQSGDHRRCI</sequence>